<feature type="domain" description="Erythromycin biosynthesis protein CIII-like C-terminal" evidence="2">
    <location>
        <begin position="288"/>
        <end position="386"/>
    </location>
</feature>
<accession>A0ABW3AG39</accession>
<dbReference type="InterPro" id="IPR010610">
    <property type="entry name" value="EryCIII-like_C"/>
</dbReference>
<dbReference type="Pfam" id="PF06722">
    <property type="entry name" value="EryCIII-like_C"/>
    <property type="match status" value="1"/>
</dbReference>
<organism evidence="3 4">
    <name type="scientific">Microbacterium insulae</name>
    <dbReference type="NCBI Taxonomy" id="483014"/>
    <lineage>
        <taxon>Bacteria</taxon>
        <taxon>Bacillati</taxon>
        <taxon>Actinomycetota</taxon>
        <taxon>Actinomycetes</taxon>
        <taxon>Micrococcales</taxon>
        <taxon>Microbacteriaceae</taxon>
        <taxon>Microbacterium</taxon>
    </lineage>
</organism>
<name>A0ABW3AG39_9MICO</name>
<dbReference type="Gene3D" id="3.40.50.2000">
    <property type="entry name" value="Glycogen Phosphorylase B"/>
    <property type="match status" value="2"/>
</dbReference>
<evidence type="ECO:0000313" key="3">
    <source>
        <dbReference type="EMBL" id="MFD0789908.1"/>
    </source>
</evidence>
<dbReference type="InterPro" id="IPR002213">
    <property type="entry name" value="UDP_glucos_trans"/>
</dbReference>
<dbReference type="RefSeq" id="WP_204981164.1">
    <property type="nucleotide sequence ID" value="NZ_JBHTII010000001.1"/>
</dbReference>
<dbReference type="InterPro" id="IPR004276">
    <property type="entry name" value="GlycoTrans_28_N"/>
</dbReference>
<feature type="domain" description="Glycosyltransferase family 28 N-terminal" evidence="1">
    <location>
        <begin position="3"/>
        <end position="39"/>
    </location>
</feature>
<gene>
    <name evidence="3" type="ORF">ACFQ0P_05815</name>
</gene>
<dbReference type="PANTHER" id="PTHR48050:SF13">
    <property type="entry name" value="STEROL 3-BETA-GLUCOSYLTRANSFERASE UGT80A2"/>
    <property type="match status" value="1"/>
</dbReference>
<comment type="caution">
    <text evidence="3">The sequence shown here is derived from an EMBL/GenBank/DDBJ whole genome shotgun (WGS) entry which is preliminary data.</text>
</comment>
<dbReference type="Proteomes" id="UP001597055">
    <property type="component" value="Unassembled WGS sequence"/>
</dbReference>
<keyword evidence="4" id="KW-1185">Reference proteome</keyword>
<dbReference type="Pfam" id="PF03033">
    <property type="entry name" value="Glyco_transf_28"/>
    <property type="match status" value="1"/>
</dbReference>
<dbReference type="CDD" id="cd03784">
    <property type="entry name" value="GT1_Gtf-like"/>
    <property type="match status" value="1"/>
</dbReference>
<dbReference type="PANTHER" id="PTHR48050">
    <property type="entry name" value="STEROL 3-BETA-GLUCOSYLTRANSFERASE"/>
    <property type="match status" value="1"/>
</dbReference>
<protein>
    <submittedName>
        <fullName evidence="3">Glycosyltransferase</fullName>
    </submittedName>
</protein>
<dbReference type="EMBL" id="JBHTII010000001">
    <property type="protein sequence ID" value="MFD0789908.1"/>
    <property type="molecule type" value="Genomic_DNA"/>
</dbReference>
<reference evidence="4" key="1">
    <citation type="journal article" date="2019" name="Int. J. Syst. Evol. Microbiol.">
        <title>The Global Catalogue of Microorganisms (GCM) 10K type strain sequencing project: providing services to taxonomists for standard genome sequencing and annotation.</title>
        <authorList>
            <consortium name="The Broad Institute Genomics Platform"/>
            <consortium name="The Broad Institute Genome Sequencing Center for Infectious Disease"/>
            <person name="Wu L."/>
            <person name="Ma J."/>
        </authorList>
    </citation>
    <scope>NUCLEOTIDE SEQUENCE [LARGE SCALE GENOMIC DNA]</scope>
    <source>
        <strain evidence="4">CCUG 54523</strain>
    </source>
</reference>
<dbReference type="InterPro" id="IPR050426">
    <property type="entry name" value="Glycosyltransferase_28"/>
</dbReference>
<proteinExistence type="predicted"/>
<evidence type="ECO:0000259" key="2">
    <source>
        <dbReference type="Pfam" id="PF06722"/>
    </source>
</evidence>
<dbReference type="SUPFAM" id="SSF53756">
    <property type="entry name" value="UDP-Glycosyltransferase/glycogen phosphorylase"/>
    <property type="match status" value="1"/>
</dbReference>
<evidence type="ECO:0000313" key="4">
    <source>
        <dbReference type="Proteomes" id="UP001597055"/>
    </source>
</evidence>
<evidence type="ECO:0000259" key="1">
    <source>
        <dbReference type="Pfam" id="PF03033"/>
    </source>
</evidence>
<sequence length="399" mass="41450">MRILLATAGSRGDVEPFVALGERARAAGHDVRLVAPDNSGADTGELDVASMGVDYSALIEAQGVSIAAAIRNYRTVVRPLMRSVIVEGARAAFEYRPDVIVWHPKVLSAPIVADALGIPHALVEIVPALTPTRAFPAAGTVPGSLGPLNRLTYRAAAAAESMFRQDLAEARSLVGGRRGRVSQPAATLMPISPAILRRPDDWPSTVHLTGRWARESGGDASDTGDPALEAFLEGGPYLYAGFGSMATTGAERRGRAVVAAARARGLRAVIALGLGGIVVPRDLHGDDLFVADFVPHSRVLPGATAAVHHGGIGTVQAATAAGTPSIIVPFIADQPFWGARLHDAGLAPAPIRQRALSASRLGAALADADLCRPRVTEAARAMAEEDGTNTALSVLTSLR</sequence>